<dbReference type="InterPro" id="IPR006326">
    <property type="entry name" value="UDPGT_MGT-like"/>
</dbReference>
<dbReference type="Proteomes" id="UP000463051">
    <property type="component" value="Unassembled WGS sequence"/>
</dbReference>
<accession>A0A7X2H7P1</accession>
<dbReference type="CDD" id="cd03784">
    <property type="entry name" value="GT1_Gtf-like"/>
    <property type="match status" value="1"/>
</dbReference>
<reference evidence="4 5" key="1">
    <citation type="submission" date="2019-11" db="EMBL/GenBank/DDBJ databases">
        <title>Paenibacillus monticola sp. nov., a novel PGPR strain isolated from mountain sample in China.</title>
        <authorList>
            <person name="Zhao Q."/>
            <person name="Li H.-P."/>
            <person name="Zhang J.-L."/>
        </authorList>
    </citation>
    <scope>NUCLEOTIDE SEQUENCE [LARGE SCALE GENOMIC DNA]</scope>
    <source>
        <strain evidence="4 5">LC-T2</strain>
    </source>
</reference>
<protein>
    <recommendedName>
        <fullName evidence="3">Erythromycin biosynthesis protein CIII-like C-terminal domain-containing protein</fullName>
    </recommendedName>
</protein>
<gene>
    <name evidence="4" type="ORF">GJB61_18500</name>
</gene>
<name>A0A7X2H7P1_9BACL</name>
<dbReference type="EMBL" id="WJXB01000007">
    <property type="protein sequence ID" value="MRN54973.1"/>
    <property type="molecule type" value="Genomic_DNA"/>
</dbReference>
<dbReference type="Gene3D" id="3.40.50.2000">
    <property type="entry name" value="Glycogen Phosphorylase B"/>
    <property type="match status" value="2"/>
</dbReference>
<keyword evidence="2" id="KW-0808">Transferase</keyword>
<sequence length="427" mass="47912">MKGRGLMGKVAVFSYPYFGHVNPTVSLVKELVDRGEQVYYYTADPYMKFIRMEGVICRSYGDVIGLLDEEIPIRSTDPIEILKLLVPHKLDKYQRMTNLLIERVIEDEPDYIIRDCESYWGKMIGIMLDVPVTCYITTIALNETIMDQHTDFFVRNVLGNPAGQFTLPVEGTRFSEVLNACTRELSRPYSVQYKAIDAFSGADEFNLVFTSREFQPYANTFGSDYLFLGPSIRKEEEDGDNYHELMSSGTLVYISMGTVYNDCLPFYSKCINAFRDNGWQVVMSTGQRINTADLGVLPGNFIVRSHVPQLRLLQMADVFITHGGHNSTNEALYHHVPMVIFPQAADQFAVSGRVEEIGAGVVGNSRECTPEDIADMTIKVLTDPRYRNSCQEVGQAIRNSGGAKLAVDGIFAFLNGQMLQSTDTGCL</sequence>
<dbReference type="GO" id="GO:0017000">
    <property type="term" value="P:antibiotic biosynthetic process"/>
    <property type="evidence" value="ECO:0007669"/>
    <property type="project" value="UniProtKB-ARBA"/>
</dbReference>
<dbReference type="Pfam" id="PF06722">
    <property type="entry name" value="EryCIII-like_C"/>
    <property type="match status" value="1"/>
</dbReference>
<comment type="similarity">
    <text evidence="1">Belongs to the UDP-glycosyltransferase family.</text>
</comment>
<dbReference type="PANTHER" id="PTHR48050">
    <property type="entry name" value="STEROL 3-BETA-GLUCOSYLTRANSFERASE"/>
    <property type="match status" value="1"/>
</dbReference>
<dbReference type="GO" id="GO:0008194">
    <property type="term" value="F:UDP-glycosyltransferase activity"/>
    <property type="evidence" value="ECO:0007669"/>
    <property type="project" value="InterPro"/>
</dbReference>
<dbReference type="SUPFAM" id="SSF53756">
    <property type="entry name" value="UDP-Glycosyltransferase/glycogen phosphorylase"/>
    <property type="match status" value="1"/>
</dbReference>
<evidence type="ECO:0000259" key="3">
    <source>
        <dbReference type="Pfam" id="PF06722"/>
    </source>
</evidence>
<comment type="caution">
    <text evidence="4">The sequence shown here is derived from an EMBL/GenBank/DDBJ whole genome shotgun (WGS) entry which is preliminary data.</text>
</comment>
<proteinExistence type="inferred from homology"/>
<dbReference type="GO" id="GO:0016758">
    <property type="term" value="F:hexosyltransferase activity"/>
    <property type="evidence" value="ECO:0007669"/>
    <property type="project" value="InterPro"/>
</dbReference>
<dbReference type="AlphaFoldDB" id="A0A7X2H7P1"/>
<dbReference type="FunFam" id="3.40.50.2000:FF:000072">
    <property type="entry name" value="Glycosyl transferase"/>
    <property type="match status" value="1"/>
</dbReference>
<dbReference type="InterPro" id="IPR010610">
    <property type="entry name" value="EryCIII-like_C"/>
</dbReference>
<dbReference type="NCBIfam" id="TIGR01426">
    <property type="entry name" value="MGT"/>
    <property type="match status" value="1"/>
</dbReference>
<organism evidence="4 5">
    <name type="scientific">Paenibacillus monticola</name>
    <dbReference type="NCBI Taxonomy" id="2666075"/>
    <lineage>
        <taxon>Bacteria</taxon>
        <taxon>Bacillati</taxon>
        <taxon>Bacillota</taxon>
        <taxon>Bacilli</taxon>
        <taxon>Bacillales</taxon>
        <taxon>Paenibacillaceae</taxon>
        <taxon>Paenibacillus</taxon>
    </lineage>
</organism>
<dbReference type="PANTHER" id="PTHR48050:SF13">
    <property type="entry name" value="STEROL 3-BETA-GLUCOSYLTRANSFERASE UGT80A2"/>
    <property type="match status" value="1"/>
</dbReference>
<keyword evidence="5" id="KW-1185">Reference proteome</keyword>
<dbReference type="InterPro" id="IPR050426">
    <property type="entry name" value="Glycosyltransferase_28"/>
</dbReference>
<feature type="domain" description="Erythromycin biosynthesis protein CIII-like C-terminal" evidence="3">
    <location>
        <begin position="290"/>
        <end position="394"/>
    </location>
</feature>
<dbReference type="InterPro" id="IPR002213">
    <property type="entry name" value="UDP_glucos_trans"/>
</dbReference>
<evidence type="ECO:0000313" key="5">
    <source>
        <dbReference type="Proteomes" id="UP000463051"/>
    </source>
</evidence>
<evidence type="ECO:0000313" key="4">
    <source>
        <dbReference type="EMBL" id="MRN54973.1"/>
    </source>
</evidence>
<evidence type="ECO:0000256" key="2">
    <source>
        <dbReference type="ARBA" id="ARBA00022679"/>
    </source>
</evidence>
<evidence type="ECO:0000256" key="1">
    <source>
        <dbReference type="ARBA" id="ARBA00009995"/>
    </source>
</evidence>